<feature type="compositionally biased region" description="Polar residues" evidence="1">
    <location>
        <begin position="359"/>
        <end position="371"/>
    </location>
</feature>
<dbReference type="GO" id="GO:0010468">
    <property type="term" value="P:regulation of gene expression"/>
    <property type="evidence" value="ECO:0007669"/>
    <property type="project" value="InterPro"/>
</dbReference>
<sequence>MRTPSLSPKTLFFFTSSYSSSSSSSPLLVKISHFSASYSSSSHYSSHSVSPARRHDEESRNVRVSVWWDFENCNLPAGVNVFKVAHTITTAVRSNGIKGPVTITAFGDVMQLSRANQEALSSTGINLTHIPNGGKNSADRSLLVDLMYWVSQNPPPAHLFLISGDRDFASILHRLRMNNYNILLASPENASGVLCSAASIMWHWHALIRGEKLSGKHFNQPPDGPYGSWYGHSKVPLEDPFLVTEQPACSRAEDLPEPSSDSNPRPVPRTVVKLIRQLLIGHPKGISITELRSELRKCNVSIDKDLYGYKKFSRFLLSMPHILKLQSAADGQFIVHCVTPKTHEPVECNPVVSTVPVINNGNRDLSATSKPNGEDGSIAGGVKEPPNVKPAFPPIYESNVKEPSKKMQEPHSPGKSITRAVEEKSPLPPSTELNVREPQQHSPLDEKVVERVSEGHLPPVVEQDSASEVGFFKRVWKKCFGSSDGGSNDKIQSIPEKCSTSGVSPKEKNCKTAENCSTPLNDSEKAKLEEKHAKSTSQDAKPICQVSHSSANNDSDMDSKSSIVSEAHGDKSRTSPGFFNKIVNWCKFWSSDPTTEILSDQSIQKLDQINSCSGKHELFSKDSFWSEMESFMGTPNGSAIVSQSRTREEMAQNLQKQGPVSLRSLCESDLLHLVDLLISEMKWVVECPSQTSPFKLTWPIGKSAMTQSHVSPPVINKKTSVRSRSDILADCQKLVIEVLKEHPEGYNMGSFRKLFLERYGYHLDLQKLGYQKLVSLLQVMPGVKVESTYIFPSGKASNRSSLEIGAHEGQENNASHLVTSSDSELSDAAKKDDDFDSPWEELGPVSNASSTGNEMESVLMKKAIEHTEKPKYPDYEPSVSDDDLSDSEGEASTLTGPEGQVKRMNDEDSSLLQILDSWYSDKEGDNKKNKSENVDGMVDCSTNGLKPSGSSAVETNSETYPGKHLRKQQKPQRTYSFVSDPVDANKDKLIDGILGCLKKSGESRMVS</sequence>
<dbReference type="PROSITE" id="PS51644">
    <property type="entry name" value="HTH_OST"/>
    <property type="match status" value="2"/>
</dbReference>
<dbReference type="Pfam" id="PF14418">
    <property type="entry name" value="OHA"/>
    <property type="match status" value="1"/>
</dbReference>
<dbReference type="InterPro" id="IPR025677">
    <property type="entry name" value="OST-HTH-assoc_dom"/>
</dbReference>
<dbReference type="InterPro" id="IPR021139">
    <property type="entry name" value="NYN"/>
</dbReference>
<feature type="compositionally biased region" description="Polar residues" evidence="1">
    <location>
        <begin position="546"/>
        <end position="564"/>
    </location>
</feature>
<name>A0A2N9I073_FAGSY</name>
<feature type="region of interest" description="Disordered" evidence="1">
    <location>
        <begin position="359"/>
        <end position="444"/>
    </location>
</feature>
<feature type="domain" description="HTH OST-type" evidence="2">
    <location>
        <begin position="727"/>
        <end position="801"/>
    </location>
</feature>
<feature type="compositionally biased region" description="Acidic residues" evidence="1">
    <location>
        <begin position="879"/>
        <end position="889"/>
    </location>
</feature>
<dbReference type="CDD" id="cd08824">
    <property type="entry name" value="LOTUS"/>
    <property type="match status" value="2"/>
</dbReference>
<dbReference type="InterPro" id="IPR024768">
    <property type="entry name" value="Marf1"/>
</dbReference>
<dbReference type="Gene3D" id="3.40.50.1010">
    <property type="entry name" value="5'-nuclease"/>
    <property type="match status" value="1"/>
</dbReference>
<protein>
    <recommendedName>
        <fullName evidence="2">HTH OST-type domain-containing protein</fullName>
    </recommendedName>
</protein>
<dbReference type="PANTHER" id="PTHR14379:SF6">
    <property type="entry name" value="EMB|CAB71880.1"/>
    <property type="match status" value="1"/>
</dbReference>
<feature type="compositionally biased region" description="Polar residues" evidence="1">
    <location>
        <begin position="512"/>
        <end position="521"/>
    </location>
</feature>
<dbReference type="PANTHER" id="PTHR14379">
    <property type="entry name" value="LIMKAIN B LKAP"/>
    <property type="match status" value="1"/>
</dbReference>
<proteinExistence type="predicted"/>
<evidence type="ECO:0000256" key="1">
    <source>
        <dbReference type="SAM" id="MobiDB-lite"/>
    </source>
</evidence>
<dbReference type="Pfam" id="PF12872">
    <property type="entry name" value="OST-HTH"/>
    <property type="match status" value="2"/>
</dbReference>
<feature type="compositionally biased region" description="Basic and acidic residues" evidence="1">
    <location>
        <begin position="522"/>
        <end position="533"/>
    </location>
</feature>
<feature type="compositionally biased region" description="Basic and acidic residues" evidence="1">
    <location>
        <begin position="399"/>
        <end position="409"/>
    </location>
</feature>
<dbReference type="Gene3D" id="3.30.420.610">
    <property type="entry name" value="LOTUS domain-like"/>
    <property type="match status" value="2"/>
</dbReference>
<feature type="compositionally biased region" description="Basic and acidic residues" evidence="1">
    <location>
        <begin position="434"/>
        <end position="444"/>
    </location>
</feature>
<dbReference type="GO" id="GO:0005777">
    <property type="term" value="C:peroxisome"/>
    <property type="evidence" value="ECO:0007669"/>
    <property type="project" value="InterPro"/>
</dbReference>
<gene>
    <name evidence="3" type="ORF">FSB_LOCUS45954</name>
</gene>
<dbReference type="AlphaFoldDB" id="A0A2N9I073"/>
<evidence type="ECO:0000313" key="3">
    <source>
        <dbReference type="EMBL" id="SPD18072.1"/>
    </source>
</evidence>
<dbReference type="GO" id="GO:0004540">
    <property type="term" value="F:RNA nuclease activity"/>
    <property type="evidence" value="ECO:0007669"/>
    <property type="project" value="InterPro"/>
</dbReference>
<feature type="region of interest" description="Disordered" evidence="1">
    <location>
        <begin position="809"/>
        <end position="854"/>
    </location>
</feature>
<evidence type="ECO:0000259" key="2">
    <source>
        <dbReference type="PROSITE" id="PS51644"/>
    </source>
</evidence>
<dbReference type="CDD" id="cd10910">
    <property type="entry name" value="PIN_limkain_b1_N_like"/>
    <property type="match status" value="1"/>
</dbReference>
<feature type="compositionally biased region" description="Basic and acidic residues" evidence="1">
    <location>
        <begin position="919"/>
        <end position="933"/>
    </location>
</feature>
<feature type="region of interest" description="Disordered" evidence="1">
    <location>
        <begin position="482"/>
        <end position="570"/>
    </location>
</feature>
<reference evidence="3" key="1">
    <citation type="submission" date="2018-02" db="EMBL/GenBank/DDBJ databases">
        <authorList>
            <person name="Cohen D.B."/>
            <person name="Kent A.D."/>
        </authorList>
    </citation>
    <scope>NUCLEOTIDE SEQUENCE</scope>
</reference>
<organism evidence="3">
    <name type="scientific">Fagus sylvatica</name>
    <name type="common">Beechnut</name>
    <dbReference type="NCBI Taxonomy" id="28930"/>
    <lineage>
        <taxon>Eukaryota</taxon>
        <taxon>Viridiplantae</taxon>
        <taxon>Streptophyta</taxon>
        <taxon>Embryophyta</taxon>
        <taxon>Tracheophyta</taxon>
        <taxon>Spermatophyta</taxon>
        <taxon>Magnoliopsida</taxon>
        <taxon>eudicotyledons</taxon>
        <taxon>Gunneridae</taxon>
        <taxon>Pentapetalae</taxon>
        <taxon>rosids</taxon>
        <taxon>fabids</taxon>
        <taxon>Fagales</taxon>
        <taxon>Fagaceae</taxon>
        <taxon>Fagus</taxon>
    </lineage>
</organism>
<dbReference type="Pfam" id="PF01936">
    <property type="entry name" value="NYN"/>
    <property type="match status" value="1"/>
</dbReference>
<feature type="compositionally biased region" description="Polar residues" evidence="1">
    <location>
        <begin position="940"/>
        <end position="959"/>
    </location>
</feature>
<accession>A0A2N9I073</accession>
<dbReference type="InterPro" id="IPR041966">
    <property type="entry name" value="LOTUS-like"/>
</dbReference>
<feature type="region of interest" description="Disordered" evidence="1">
    <location>
        <begin position="866"/>
        <end position="979"/>
    </location>
</feature>
<dbReference type="EMBL" id="OIVN01004557">
    <property type="protein sequence ID" value="SPD18072.1"/>
    <property type="molecule type" value="Genomic_DNA"/>
</dbReference>
<feature type="compositionally biased region" description="Polar residues" evidence="1">
    <location>
        <begin position="811"/>
        <end position="823"/>
    </location>
</feature>
<dbReference type="InterPro" id="IPR025605">
    <property type="entry name" value="OST-HTH/LOTUS_dom"/>
</dbReference>
<feature type="domain" description="HTH OST-type" evidence="2">
    <location>
        <begin position="267"/>
        <end position="339"/>
    </location>
</feature>